<evidence type="ECO:0000313" key="2">
    <source>
        <dbReference type="Proteomes" id="UP001359559"/>
    </source>
</evidence>
<gene>
    <name evidence="1" type="ORF">RJT34_09450</name>
</gene>
<accession>A0AAN9PTA7</accession>
<reference evidence="1 2" key="1">
    <citation type="submission" date="2024-01" db="EMBL/GenBank/DDBJ databases">
        <title>The genomes of 5 underutilized Papilionoideae crops provide insights into root nodulation and disease resistance.</title>
        <authorList>
            <person name="Yuan L."/>
        </authorList>
    </citation>
    <scope>NUCLEOTIDE SEQUENCE [LARGE SCALE GENOMIC DNA]</scope>
    <source>
        <strain evidence="1">LY-2023</strain>
        <tissue evidence="1">Leaf</tissue>
    </source>
</reference>
<comment type="caution">
    <text evidence="1">The sequence shown here is derived from an EMBL/GenBank/DDBJ whole genome shotgun (WGS) entry which is preliminary data.</text>
</comment>
<keyword evidence="2" id="KW-1185">Reference proteome</keyword>
<dbReference type="EMBL" id="JAYKXN010000002">
    <property type="protein sequence ID" value="KAK7311360.1"/>
    <property type="molecule type" value="Genomic_DNA"/>
</dbReference>
<protein>
    <submittedName>
        <fullName evidence="1">Uncharacterized protein</fullName>
    </submittedName>
</protein>
<name>A0AAN9PTA7_CLITE</name>
<dbReference type="Proteomes" id="UP001359559">
    <property type="component" value="Unassembled WGS sequence"/>
</dbReference>
<proteinExistence type="predicted"/>
<organism evidence="1 2">
    <name type="scientific">Clitoria ternatea</name>
    <name type="common">Butterfly pea</name>
    <dbReference type="NCBI Taxonomy" id="43366"/>
    <lineage>
        <taxon>Eukaryota</taxon>
        <taxon>Viridiplantae</taxon>
        <taxon>Streptophyta</taxon>
        <taxon>Embryophyta</taxon>
        <taxon>Tracheophyta</taxon>
        <taxon>Spermatophyta</taxon>
        <taxon>Magnoliopsida</taxon>
        <taxon>eudicotyledons</taxon>
        <taxon>Gunneridae</taxon>
        <taxon>Pentapetalae</taxon>
        <taxon>rosids</taxon>
        <taxon>fabids</taxon>
        <taxon>Fabales</taxon>
        <taxon>Fabaceae</taxon>
        <taxon>Papilionoideae</taxon>
        <taxon>50 kb inversion clade</taxon>
        <taxon>NPAAA clade</taxon>
        <taxon>indigoferoid/millettioid clade</taxon>
        <taxon>Phaseoleae</taxon>
        <taxon>Clitoria</taxon>
    </lineage>
</organism>
<evidence type="ECO:0000313" key="1">
    <source>
        <dbReference type="EMBL" id="KAK7311360.1"/>
    </source>
</evidence>
<dbReference type="AlphaFoldDB" id="A0AAN9PTA7"/>
<sequence>MCYSAMILKVWSGMALDHKNIYFALRFAVAATASAFASGTAGFCRAIVPLCFKGLKSPFSHEAEIDLSEVAMEEDIAIKDLSEEAEMPIEEAIDREMGSSKSNIGVSNKLVIDYSHTFKTEEVFPTREDMLEWVRAVGRQHGFAIVIS</sequence>